<dbReference type="Proteomes" id="UP000054217">
    <property type="component" value="Unassembled WGS sequence"/>
</dbReference>
<keyword evidence="2" id="KW-1185">Reference proteome</keyword>
<accession>A0A0C3JG98</accession>
<reference evidence="2" key="2">
    <citation type="submission" date="2015-01" db="EMBL/GenBank/DDBJ databases">
        <title>Evolutionary Origins and Diversification of the Mycorrhizal Mutualists.</title>
        <authorList>
            <consortium name="DOE Joint Genome Institute"/>
            <consortium name="Mycorrhizal Genomics Consortium"/>
            <person name="Kohler A."/>
            <person name="Kuo A."/>
            <person name="Nagy L.G."/>
            <person name="Floudas D."/>
            <person name="Copeland A."/>
            <person name="Barry K.W."/>
            <person name="Cichocki N."/>
            <person name="Veneault-Fourrey C."/>
            <person name="LaButti K."/>
            <person name="Lindquist E.A."/>
            <person name="Lipzen A."/>
            <person name="Lundell T."/>
            <person name="Morin E."/>
            <person name="Murat C."/>
            <person name="Riley R."/>
            <person name="Ohm R."/>
            <person name="Sun H."/>
            <person name="Tunlid A."/>
            <person name="Henrissat B."/>
            <person name="Grigoriev I.V."/>
            <person name="Hibbett D.S."/>
            <person name="Martin F."/>
        </authorList>
    </citation>
    <scope>NUCLEOTIDE SEQUENCE [LARGE SCALE GENOMIC DNA]</scope>
    <source>
        <strain evidence="2">Marx 270</strain>
    </source>
</reference>
<reference evidence="1 2" key="1">
    <citation type="submission" date="2014-04" db="EMBL/GenBank/DDBJ databases">
        <authorList>
            <consortium name="DOE Joint Genome Institute"/>
            <person name="Kuo A."/>
            <person name="Kohler A."/>
            <person name="Costa M.D."/>
            <person name="Nagy L.G."/>
            <person name="Floudas D."/>
            <person name="Copeland A."/>
            <person name="Barry K.W."/>
            <person name="Cichocki N."/>
            <person name="Veneault-Fourrey C."/>
            <person name="LaButti K."/>
            <person name="Lindquist E.A."/>
            <person name="Lipzen A."/>
            <person name="Lundell T."/>
            <person name="Morin E."/>
            <person name="Murat C."/>
            <person name="Sun H."/>
            <person name="Tunlid A."/>
            <person name="Henrissat B."/>
            <person name="Grigoriev I.V."/>
            <person name="Hibbett D.S."/>
            <person name="Martin F."/>
            <person name="Nordberg H.P."/>
            <person name="Cantor M.N."/>
            <person name="Hua S.X."/>
        </authorList>
    </citation>
    <scope>NUCLEOTIDE SEQUENCE [LARGE SCALE GENOMIC DNA]</scope>
    <source>
        <strain evidence="1 2">Marx 270</strain>
    </source>
</reference>
<organism evidence="1 2">
    <name type="scientific">Pisolithus tinctorius Marx 270</name>
    <dbReference type="NCBI Taxonomy" id="870435"/>
    <lineage>
        <taxon>Eukaryota</taxon>
        <taxon>Fungi</taxon>
        <taxon>Dikarya</taxon>
        <taxon>Basidiomycota</taxon>
        <taxon>Agaricomycotina</taxon>
        <taxon>Agaricomycetes</taxon>
        <taxon>Agaricomycetidae</taxon>
        <taxon>Boletales</taxon>
        <taxon>Sclerodermatineae</taxon>
        <taxon>Pisolithaceae</taxon>
        <taxon>Pisolithus</taxon>
    </lineage>
</organism>
<proteinExistence type="predicted"/>
<dbReference type="AlphaFoldDB" id="A0A0C3JG98"/>
<evidence type="ECO:0000313" key="2">
    <source>
        <dbReference type="Proteomes" id="UP000054217"/>
    </source>
</evidence>
<protein>
    <submittedName>
        <fullName evidence="1">Uncharacterized protein</fullName>
    </submittedName>
</protein>
<dbReference type="HOGENOM" id="CLU_2580384_0_0_1"/>
<evidence type="ECO:0000313" key="1">
    <source>
        <dbReference type="EMBL" id="KIN96656.1"/>
    </source>
</evidence>
<name>A0A0C3JG98_PISTI</name>
<dbReference type="EMBL" id="KN832043">
    <property type="protein sequence ID" value="KIN96656.1"/>
    <property type="molecule type" value="Genomic_DNA"/>
</dbReference>
<sequence length="81" mass="9085">DLPVVDECAKVGRFTVVRSPGGFKPAMALLSLVQLPPRLDKGFIWKGVYFGKSFTLSQLLVRYRYSLYSIHVVIRKAVDAV</sequence>
<dbReference type="InParanoid" id="A0A0C3JG98"/>
<feature type="non-terminal residue" evidence="1">
    <location>
        <position position="1"/>
    </location>
</feature>
<gene>
    <name evidence="1" type="ORF">M404DRAFT_1006686</name>
</gene>